<name>A0A0P1BGL4_9BASI</name>
<dbReference type="OrthoDB" id="6509636at2759"/>
<dbReference type="InterPro" id="IPR000873">
    <property type="entry name" value="AMP-dep_synth/lig_dom"/>
</dbReference>
<dbReference type="InterPro" id="IPR020845">
    <property type="entry name" value="AMP-binding_CS"/>
</dbReference>
<evidence type="ECO:0000313" key="2">
    <source>
        <dbReference type="EMBL" id="CEH14683.1"/>
    </source>
</evidence>
<proteinExistence type="predicted"/>
<accession>A0A0P1BGL4</accession>
<dbReference type="EMBL" id="CCYA01000247">
    <property type="protein sequence ID" value="CEH14683.1"/>
    <property type="molecule type" value="Genomic_DNA"/>
</dbReference>
<dbReference type="SUPFAM" id="SSF56801">
    <property type="entry name" value="Acetyl-CoA synthetase-like"/>
    <property type="match status" value="1"/>
</dbReference>
<dbReference type="GO" id="GO:0016405">
    <property type="term" value="F:CoA-ligase activity"/>
    <property type="evidence" value="ECO:0007669"/>
    <property type="project" value="TreeGrafter"/>
</dbReference>
<protein>
    <submittedName>
        <fullName evidence="2">Acyl-CoA synthetase</fullName>
    </submittedName>
</protein>
<dbReference type="InterPro" id="IPR045851">
    <property type="entry name" value="AMP-bd_C_sf"/>
</dbReference>
<dbReference type="PANTHER" id="PTHR24096">
    <property type="entry name" value="LONG-CHAIN-FATTY-ACID--COA LIGASE"/>
    <property type="match status" value="1"/>
</dbReference>
<keyword evidence="3" id="KW-1185">Reference proteome</keyword>
<dbReference type="Proteomes" id="UP000054845">
    <property type="component" value="Unassembled WGS sequence"/>
</dbReference>
<evidence type="ECO:0000313" key="3">
    <source>
        <dbReference type="Proteomes" id="UP000054845"/>
    </source>
</evidence>
<dbReference type="AlphaFoldDB" id="A0A0P1BGL4"/>
<dbReference type="Gene3D" id="3.30.300.30">
    <property type="match status" value="1"/>
</dbReference>
<dbReference type="STRING" id="401625.A0A0P1BGL4"/>
<reference evidence="2 3" key="1">
    <citation type="submission" date="2014-09" db="EMBL/GenBank/DDBJ databases">
        <authorList>
            <person name="Magalhaes I.L.F."/>
            <person name="Oliveira U."/>
            <person name="Santos F.R."/>
            <person name="Vidigal T.H.D.A."/>
            <person name="Brescovit A.D."/>
            <person name="Santos A.J."/>
        </authorList>
    </citation>
    <scope>NUCLEOTIDE SEQUENCE [LARGE SCALE GENOMIC DNA]</scope>
</reference>
<sequence length="820" mass="89602">MTTAVLAQASQVVYPKDVSAADYLLSSPMSHHLPSEFERASHPHHFFQGKEIDDETTFLLDAEKRFSLSYGAFKTHVRLLSATLGRLVTEASDHELPSKRVIHSPKTTAIIHVPNSFDFAVLLLGTISAGLTASPISTLLTSREIAYMLSKARPRIIFTTQGDGEKKMRDALRLVGDSEPVAKPDLKAAEARLYTLAREWAADFSSDIEGRMFIVNTEGDDVYPTPASLLSTSTSPKDWRSLLQGSAPPPLPCAMDAELQRRRAAILLWSSGTTGSSKGVLHSHRGIIFSTAALWHTWTCFSVPGHGPEGAGERWLGLAPWCHIFGMFTLLFPALVAGATIILPRPGTRFSLEVYMRLLKHHKVTAGHVAPPVLVNMHNSPLMQQIHLPHLKTWFSGGAPIAPDIIASIWAKTRKVVRSGYGTTETSHVSSPQSSSLDGAEARLALGSCGPPTLGVSARVHGSDASVQQKAESAREWEAQCASKRARGLAAPEMATELRHGPGELLVRSEGLMLGYFSGFGHEDDRGALDAELNSHAFTREGWYRTGDEGVIDKHGNVWITGRIKELIKVSGFQVAPVELDALFSTHPAVADAAACGTTERLVRASQRGARERSQPNLLSDEEVVIMYLQPKDPGVLRSEETQQQLVDQVSAWSSSLLAYYKQPRYICWVPALIKSPTGKILRKELNGLRGIRHEIWTSLLIAAVLAAMAPIDVLATGNIGEIYTMQRLNSPTFDMLDVIHTGTAAEGAKDVFQYNCAKLIKQKGGETYTNHYRRSRLQDDRGSAVCIFRTTKADGTILTEQSILAEVLESIGWSFEDSA</sequence>
<dbReference type="Pfam" id="PF00501">
    <property type="entry name" value="AMP-binding"/>
    <property type="match status" value="1"/>
</dbReference>
<dbReference type="GO" id="GO:0019748">
    <property type="term" value="P:secondary metabolic process"/>
    <property type="evidence" value="ECO:0007669"/>
    <property type="project" value="TreeGrafter"/>
</dbReference>
<organism evidence="2 3">
    <name type="scientific">Ceraceosorus bombacis</name>
    <dbReference type="NCBI Taxonomy" id="401625"/>
    <lineage>
        <taxon>Eukaryota</taxon>
        <taxon>Fungi</taxon>
        <taxon>Dikarya</taxon>
        <taxon>Basidiomycota</taxon>
        <taxon>Ustilaginomycotina</taxon>
        <taxon>Exobasidiomycetes</taxon>
        <taxon>Ceraceosorales</taxon>
        <taxon>Ceraceosoraceae</taxon>
        <taxon>Ceraceosorus</taxon>
    </lineage>
</organism>
<dbReference type="Gene3D" id="3.40.50.12780">
    <property type="entry name" value="N-terminal domain of ligase-like"/>
    <property type="match status" value="1"/>
</dbReference>
<dbReference type="PROSITE" id="PS00455">
    <property type="entry name" value="AMP_BINDING"/>
    <property type="match status" value="1"/>
</dbReference>
<evidence type="ECO:0000259" key="1">
    <source>
        <dbReference type="Pfam" id="PF00501"/>
    </source>
</evidence>
<dbReference type="InterPro" id="IPR042099">
    <property type="entry name" value="ANL_N_sf"/>
</dbReference>
<dbReference type="PANTHER" id="PTHR24096:SF295">
    <property type="entry name" value="ACETYL-COA SYNTHETASE-LIKE PROTEIN"/>
    <property type="match status" value="1"/>
</dbReference>
<feature type="domain" description="AMP-dependent synthetase/ligase" evidence="1">
    <location>
        <begin position="105"/>
        <end position="517"/>
    </location>
</feature>